<dbReference type="RefSeq" id="WP_180091827.1">
    <property type="nucleotide sequence ID" value="NZ_JACCGK010000008.1"/>
</dbReference>
<comment type="similarity">
    <text evidence="1">Belongs to the bacterial sugar transferase family.</text>
</comment>
<keyword evidence="4" id="KW-0808">Transferase</keyword>
<keyword evidence="2" id="KW-1133">Transmembrane helix</keyword>
<comment type="caution">
    <text evidence="4">The sequence shown here is derived from an EMBL/GenBank/DDBJ whole genome shotgun (WGS) entry which is preliminary data.</text>
</comment>
<dbReference type="AlphaFoldDB" id="A0A7Z0N8M9"/>
<organism evidence="4 5">
    <name type="scientific">Vreelandella sedimenti</name>
    <dbReference type="NCBI Taxonomy" id="2729618"/>
    <lineage>
        <taxon>Bacteria</taxon>
        <taxon>Pseudomonadati</taxon>
        <taxon>Pseudomonadota</taxon>
        <taxon>Gammaproteobacteria</taxon>
        <taxon>Oceanospirillales</taxon>
        <taxon>Halomonadaceae</taxon>
        <taxon>Vreelandella</taxon>
    </lineage>
</organism>
<sequence>MTIILRFFDILFAATGLLIGLPLLLILALIGYWDTGSPLFLQKRVGYRGQPFVLIKFRTMKPDTAWVASHLADSSSITKFGHFLRRTKLDELPQLWNVLKGDMSLVGPRPCLYTQDELIKERTERGVYNARPGITGLAQLNDIDMSTPQLLAETDQKMLATMAILTYFRYLFLTVMGRGSGDRVRQ</sequence>
<accession>A0A7Z0N8M9</accession>
<dbReference type="GO" id="GO:0016780">
    <property type="term" value="F:phosphotransferase activity, for other substituted phosphate groups"/>
    <property type="evidence" value="ECO:0007669"/>
    <property type="project" value="TreeGrafter"/>
</dbReference>
<dbReference type="PANTHER" id="PTHR30576:SF10">
    <property type="entry name" value="SLL5057 PROTEIN"/>
    <property type="match status" value="1"/>
</dbReference>
<name>A0A7Z0N8M9_9GAMM</name>
<keyword evidence="2" id="KW-0472">Membrane</keyword>
<protein>
    <submittedName>
        <fullName evidence="4">Sugar transferase</fullName>
    </submittedName>
</protein>
<evidence type="ECO:0000259" key="3">
    <source>
        <dbReference type="Pfam" id="PF02397"/>
    </source>
</evidence>
<evidence type="ECO:0000256" key="1">
    <source>
        <dbReference type="ARBA" id="ARBA00006464"/>
    </source>
</evidence>
<keyword evidence="5" id="KW-1185">Reference proteome</keyword>
<dbReference type="Proteomes" id="UP000520876">
    <property type="component" value="Unassembled WGS sequence"/>
</dbReference>
<evidence type="ECO:0000313" key="5">
    <source>
        <dbReference type="Proteomes" id="UP000520876"/>
    </source>
</evidence>
<dbReference type="InterPro" id="IPR003362">
    <property type="entry name" value="Bact_transf"/>
</dbReference>
<keyword evidence="2" id="KW-0812">Transmembrane</keyword>
<gene>
    <name evidence="4" type="ORF">HZU72_10965</name>
</gene>
<evidence type="ECO:0000313" key="4">
    <source>
        <dbReference type="EMBL" id="NYT72946.1"/>
    </source>
</evidence>
<feature type="domain" description="Bacterial sugar transferase" evidence="3">
    <location>
        <begin position="6"/>
        <end position="176"/>
    </location>
</feature>
<dbReference type="Pfam" id="PF02397">
    <property type="entry name" value="Bac_transf"/>
    <property type="match status" value="1"/>
</dbReference>
<evidence type="ECO:0000256" key="2">
    <source>
        <dbReference type="SAM" id="Phobius"/>
    </source>
</evidence>
<dbReference type="EMBL" id="JACCGK010000008">
    <property type="protein sequence ID" value="NYT72946.1"/>
    <property type="molecule type" value="Genomic_DNA"/>
</dbReference>
<proteinExistence type="inferred from homology"/>
<dbReference type="PANTHER" id="PTHR30576">
    <property type="entry name" value="COLANIC BIOSYNTHESIS UDP-GLUCOSE LIPID CARRIER TRANSFERASE"/>
    <property type="match status" value="1"/>
</dbReference>
<feature type="transmembrane region" description="Helical" evidence="2">
    <location>
        <begin position="7"/>
        <end position="33"/>
    </location>
</feature>
<reference evidence="4 5" key="1">
    <citation type="submission" date="2020-07" db="EMBL/GenBank/DDBJ databases">
        <title>Halomonas sp. QX-2 draft genome sequence.</title>
        <authorList>
            <person name="Qiu X."/>
        </authorList>
    </citation>
    <scope>NUCLEOTIDE SEQUENCE [LARGE SCALE GENOMIC DNA]</scope>
    <source>
        <strain evidence="4 5">QX-2</strain>
    </source>
</reference>